<dbReference type="GO" id="GO:0005794">
    <property type="term" value="C:Golgi apparatus"/>
    <property type="evidence" value="ECO:0007669"/>
    <property type="project" value="TreeGrafter"/>
</dbReference>
<dbReference type="PANTHER" id="PTHR11782">
    <property type="entry name" value="ADENOSINE/GUANOSINE DIPHOSPHATASE"/>
    <property type="match status" value="1"/>
</dbReference>
<accession>A0A7K9YEB4</accession>
<gene>
    <name evidence="8" type="primary">Entpd7</name>
    <name evidence="8" type="ORF">ODOGUJ_R13366</name>
</gene>
<dbReference type="GO" id="GO:0004382">
    <property type="term" value="F:GDP phosphatase activity"/>
    <property type="evidence" value="ECO:0007669"/>
    <property type="project" value="TreeGrafter"/>
</dbReference>
<dbReference type="CDD" id="cd24045">
    <property type="entry name" value="ASKHA_NBD_NTPDase4-like"/>
    <property type="match status" value="1"/>
</dbReference>
<dbReference type="PANTHER" id="PTHR11782:SF37">
    <property type="entry name" value="ECTONUCLEOSIDE TRIPHOSPHATE DIPHOSPHOHYDROLASE 7"/>
    <property type="match status" value="1"/>
</dbReference>
<evidence type="ECO:0000313" key="8">
    <source>
        <dbReference type="EMBL" id="NXJ07370.1"/>
    </source>
</evidence>
<dbReference type="GO" id="GO:0046036">
    <property type="term" value="P:CTP metabolic process"/>
    <property type="evidence" value="ECO:0007669"/>
    <property type="project" value="TreeGrafter"/>
</dbReference>
<keyword evidence="9" id="KW-1185">Reference proteome</keyword>
<proteinExistence type="inferred from homology"/>
<sequence>SRRIAAPFLPSRSVVSCGFPAPRQRTAALGLAVTAGLLLLLAAAGPRRWASPRRDVRRDERGAGTGRREPPGPVQAELSVPVPRRRYLARMEQLAATDTEDASLSYGVVVDCGSSGSRVFVYVWPPHNGHPHDLLDIRQMRDRNSRPVVMKVKPGECGTAPCSWAAAPGRSVITIHTGISVAAVDPERATAYLRPLLRFAAAHVPAGKHKETPLYVLCTAGMRLLPERLQAAILENLVKNVPLEFDFLFSKSHAEVISGKQEGVYAWIGINFVLGRFDHEDEEAAVVTVALGDQVESLVRKRTVGILDMGGASLQIAYEVPGSGAFSSPQQEEAAKSLLAEFNLGCDVQHTGHVYRVYVNTFLGFGGNFARQRYEELVLNQTRAHNRLHSRQTGLSPETPFLDPCLPLGLEDTVTSGGQTLYVRGRGDWQACALLLHPLLAGSNSSQDSLIGAYKAPIDFSNSEFYGFSEFFYCTEDVLRLGGRYSARAFISAAQEYCSQNWEVLTQRFRSGLYSAHADEHRLKYQCFKSAWMYQVLHQGFHFPLDYPSLQTAQLVYDREVQWTLGAILYKTRFLPLRDLRQENSRQAHTSWLRLSFVYNHYLFFACILVVGLAIVLYLLRLRRIHRRQVDLLWLDKVVLLPPGQGDMP</sequence>
<organism evidence="8 9">
    <name type="scientific">Odontophorus gujanensis</name>
    <name type="common">marbled wood quail</name>
    <dbReference type="NCBI Taxonomy" id="886794"/>
    <lineage>
        <taxon>Eukaryota</taxon>
        <taxon>Metazoa</taxon>
        <taxon>Chordata</taxon>
        <taxon>Craniata</taxon>
        <taxon>Vertebrata</taxon>
        <taxon>Euteleostomi</taxon>
        <taxon>Archelosauria</taxon>
        <taxon>Archosauria</taxon>
        <taxon>Dinosauria</taxon>
        <taxon>Saurischia</taxon>
        <taxon>Theropoda</taxon>
        <taxon>Coelurosauria</taxon>
        <taxon>Aves</taxon>
        <taxon>Neognathae</taxon>
        <taxon>Galloanserae</taxon>
        <taxon>Galliformes</taxon>
        <taxon>Odontophoridae</taxon>
        <taxon>Odontophorus</taxon>
    </lineage>
</organism>
<dbReference type="PROSITE" id="PS01238">
    <property type="entry name" value="GDA1_CD39_NTPASE"/>
    <property type="match status" value="1"/>
</dbReference>
<feature type="region of interest" description="Disordered" evidence="6">
    <location>
        <begin position="51"/>
        <end position="77"/>
    </location>
</feature>
<feature type="active site" description="Proton acceptor" evidence="3">
    <location>
        <position position="262"/>
    </location>
</feature>
<dbReference type="OrthoDB" id="6372431at2759"/>
<dbReference type="InterPro" id="IPR000407">
    <property type="entry name" value="GDA1_CD39_NTPase"/>
</dbReference>
<keyword evidence="4" id="KW-0067">ATP-binding</keyword>
<dbReference type="AlphaFoldDB" id="A0A7K9YEB4"/>
<evidence type="ECO:0000256" key="1">
    <source>
        <dbReference type="ARBA" id="ARBA00009283"/>
    </source>
</evidence>
<dbReference type="Pfam" id="PF01150">
    <property type="entry name" value="GDA1_CD39"/>
    <property type="match status" value="1"/>
</dbReference>
<keyword evidence="4" id="KW-0547">Nucleotide-binding</keyword>
<protein>
    <submittedName>
        <fullName evidence="8">ENTP7 diphosphohydrolase</fullName>
    </submittedName>
</protein>
<evidence type="ECO:0000256" key="3">
    <source>
        <dbReference type="PIRSR" id="PIRSR600407-1"/>
    </source>
</evidence>
<feature type="compositionally biased region" description="Basic and acidic residues" evidence="6">
    <location>
        <begin position="52"/>
        <end position="70"/>
    </location>
</feature>
<keyword evidence="7" id="KW-1133">Transmembrane helix</keyword>
<dbReference type="Gene3D" id="3.30.420.150">
    <property type="entry name" value="Exopolyphosphatase. Domain 2"/>
    <property type="match status" value="1"/>
</dbReference>
<reference evidence="8 9" key="1">
    <citation type="submission" date="2019-09" db="EMBL/GenBank/DDBJ databases">
        <title>Bird 10,000 Genomes (B10K) Project - Family phase.</title>
        <authorList>
            <person name="Zhang G."/>
        </authorList>
    </citation>
    <scope>NUCLEOTIDE SEQUENCE [LARGE SCALE GENOMIC DNA]</scope>
    <source>
        <strain evidence="8">B10K-DU-001-53</strain>
        <tissue evidence="8">Muscle</tissue>
    </source>
</reference>
<dbReference type="Gene3D" id="3.30.420.40">
    <property type="match status" value="1"/>
</dbReference>
<comment type="caution">
    <text evidence="8">The sequence shown here is derived from an EMBL/GenBank/DDBJ whole genome shotgun (WGS) entry which is preliminary data.</text>
</comment>
<feature type="transmembrane region" description="Helical" evidence="7">
    <location>
        <begin position="602"/>
        <end position="620"/>
    </location>
</feature>
<dbReference type="GO" id="GO:0005524">
    <property type="term" value="F:ATP binding"/>
    <property type="evidence" value="ECO:0007669"/>
    <property type="project" value="UniProtKB-KW"/>
</dbReference>
<feature type="non-terminal residue" evidence="8">
    <location>
        <position position="1"/>
    </location>
</feature>
<comment type="similarity">
    <text evidence="1 5">Belongs to the GDA1/CD39 NTPase family.</text>
</comment>
<dbReference type="GO" id="GO:0006256">
    <property type="term" value="P:UDP catabolic process"/>
    <property type="evidence" value="ECO:0007669"/>
    <property type="project" value="TreeGrafter"/>
</dbReference>
<feature type="non-terminal residue" evidence="8">
    <location>
        <position position="649"/>
    </location>
</feature>
<evidence type="ECO:0000256" key="7">
    <source>
        <dbReference type="SAM" id="Phobius"/>
    </source>
</evidence>
<keyword evidence="7" id="KW-0472">Membrane</keyword>
<evidence type="ECO:0000256" key="6">
    <source>
        <dbReference type="SAM" id="MobiDB-lite"/>
    </source>
</evidence>
<keyword evidence="2 5" id="KW-0378">Hydrolase</keyword>
<evidence type="ECO:0000256" key="4">
    <source>
        <dbReference type="PIRSR" id="PIRSR600407-2"/>
    </source>
</evidence>
<dbReference type="GO" id="GO:0016020">
    <property type="term" value="C:membrane"/>
    <property type="evidence" value="ECO:0007669"/>
    <property type="project" value="TreeGrafter"/>
</dbReference>
<evidence type="ECO:0000256" key="5">
    <source>
        <dbReference type="RuleBase" id="RU003833"/>
    </source>
</evidence>
<feature type="binding site" evidence="4">
    <location>
        <begin position="311"/>
        <end position="315"/>
    </location>
    <ligand>
        <name>ATP</name>
        <dbReference type="ChEBI" id="CHEBI:30616"/>
    </ligand>
</feature>
<dbReference type="GO" id="GO:0045134">
    <property type="term" value="F:UDP phosphatase activity"/>
    <property type="evidence" value="ECO:0007669"/>
    <property type="project" value="TreeGrafter"/>
</dbReference>
<evidence type="ECO:0000313" key="9">
    <source>
        <dbReference type="Proteomes" id="UP000522663"/>
    </source>
</evidence>
<dbReference type="FunFam" id="3.30.420.150:FF:000003">
    <property type="entry name" value="ectonucleoside triphosphate diphosphohydrolase 7"/>
    <property type="match status" value="1"/>
</dbReference>
<dbReference type="EMBL" id="VXAB01004310">
    <property type="protein sequence ID" value="NXJ07370.1"/>
    <property type="molecule type" value="Genomic_DNA"/>
</dbReference>
<dbReference type="GO" id="GO:0017111">
    <property type="term" value="F:ribonucleoside triphosphate phosphatase activity"/>
    <property type="evidence" value="ECO:0007669"/>
    <property type="project" value="TreeGrafter"/>
</dbReference>
<name>A0A7K9YEB4_9GALL</name>
<dbReference type="Proteomes" id="UP000522663">
    <property type="component" value="Unassembled WGS sequence"/>
</dbReference>
<evidence type="ECO:0000256" key="2">
    <source>
        <dbReference type="ARBA" id="ARBA00022801"/>
    </source>
</evidence>
<keyword evidence="7" id="KW-0812">Transmembrane</keyword>